<reference evidence="2 3" key="1">
    <citation type="submission" date="2014-02" db="EMBL/GenBank/DDBJ databases">
        <title>Transposable element dynamics among asymbiotic and ectomycorrhizal Amanita fungi.</title>
        <authorList>
            <consortium name="DOE Joint Genome Institute"/>
            <person name="Hess J."/>
            <person name="Skrede I."/>
            <person name="Wolfe B."/>
            <person name="LaButti K."/>
            <person name="Ohm R.A."/>
            <person name="Grigoriev I.V."/>
            <person name="Pringle A."/>
        </authorList>
    </citation>
    <scope>NUCLEOTIDE SEQUENCE [LARGE SCALE GENOMIC DNA]</scope>
    <source>
        <strain evidence="2 3">SKay4041</strain>
    </source>
</reference>
<evidence type="ECO:0000313" key="2">
    <source>
        <dbReference type="EMBL" id="PFH48877.1"/>
    </source>
</evidence>
<accession>A0A2A9NKT8</accession>
<evidence type="ECO:0000256" key="1">
    <source>
        <dbReference type="SAM" id="SignalP"/>
    </source>
</evidence>
<dbReference type="AlphaFoldDB" id="A0A2A9NKT8"/>
<evidence type="ECO:0000313" key="3">
    <source>
        <dbReference type="Proteomes" id="UP000242287"/>
    </source>
</evidence>
<dbReference type="EMBL" id="KZ302047">
    <property type="protein sequence ID" value="PFH48877.1"/>
    <property type="molecule type" value="Genomic_DNA"/>
</dbReference>
<feature type="chain" id="PRO_5013400995" evidence="1">
    <location>
        <begin position="35"/>
        <end position="131"/>
    </location>
</feature>
<dbReference type="Proteomes" id="UP000242287">
    <property type="component" value="Unassembled WGS sequence"/>
</dbReference>
<organism evidence="2 3">
    <name type="scientific">Amanita thiersii Skay4041</name>
    <dbReference type="NCBI Taxonomy" id="703135"/>
    <lineage>
        <taxon>Eukaryota</taxon>
        <taxon>Fungi</taxon>
        <taxon>Dikarya</taxon>
        <taxon>Basidiomycota</taxon>
        <taxon>Agaricomycotina</taxon>
        <taxon>Agaricomycetes</taxon>
        <taxon>Agaricomycetidae</taxon>
        <taxon>Agaricales</taxon>
        <taxon>Pluteineae</taxon>
        <taxon>Amanitaceae</taxon>
        <taxon>Amanita</taxon>
    </lineage>
</organism>
<feature type="signal peptide" evidence="1">
    <location>
        <begin position="1"/>
        <end position="34"/>
    </location>
</feature>
<protein>
    <submittedName>
        <fullName evidence="2">Uncharacterized protein</fullName>
    </submittedName>
</protein>
<proteinExistence type="predicted"/>
<keyword evidence="1" id="KW-0732">Signal</keyword>
<gene>
    <name evidence="2" type="ORF">AMATHDRAFT_49162</name>
</gene>
<name>A0A2A9NKT8_9AGAR</name>
<sequence>MFSRSTAISLIWFHQPRWQCPVLCHLHLFRVCLAEYNLYQIEKKDQSRAVKATDYFYNYQGLTLAGNETPNPRRMNNVMRGARPNPAIAAADIECVAVASTLAISALHAMLIAGIANSMEKVQEKRNSSPS</sequence>
<keyword evidence="3" id="KW-1185">Reference proteome</keyword>